<organism evidence="2 3">
    <name type="scientific">Dendryphion nanum</name>
    <dbReference type="NCBI Taxonomy" id="256645"/>
    <lineage>
        <taxon>Eukaryota</taxon>
        <taxon>Fungi</taxon>
        <taxon>Dikarya</taxon>
        <taxon>Ascomycota</taxon>
        <taxon>Pezizomycotina</taxon>
        <taxon>Dothideomycetes</taxon>
        <taxon>Pleosporomycetidae</taxon>
        <taxon>Pleosporales</taxon>
        <taxon>Torulaceae</taxon>
        <taxon>Dendryphion</taxon>
    </lineage>
</organism>
<dbReference type="InterPro" id="IPR055100">
    <property type="entry name" value="GNAT_LYC1-like"/>
</dbReference>
<dbReference type="PANTHER" id="PTHR34815:SF4">
    <property type="entry name" value="N-ACETYLTRANSFERASE DOMAIN-CONTAINING PROTEIN"/>
    <property type="match status" value="1"/>
</dbReference>
<evidence type="ECO:0000259" key="1">
    <source>
        <dbReference type="Pfam" id="PF22998"/>
    </source>
</evidence>
<name>A0A9P9D7S4_9PLEO</name>
<dbReference type="InterPro" id="IPR053013">
    <property type="entry name" value="LAT"/>
</dbReference>
<feature type="domain" description="LYC1 C-terminal" evidence="1">
    <location>
        <begin position="177"/>
        <end position="413"/>
    </location>
</feature>
<reference evidence="2" key="1">
    <citation type="journal article" date="2021" name="Nat. Commun.">
        <title>Genetic determinants of endophytism in the Arabidopsis root mycobiome.</title>
        <authorList>
            <person name="Mesny F."/>
            <person name="Miyauchi S."/>
            <person name="Thiergart T."/>
            <person name="Pickel B."/>
            <person name="Atanasova L."/>
            <person name="Karlsson M."/>
            <person name="Huettel B."/>
            <person name="Barry K.W."/>
            <person name="Haridas S."/>
            <person name="Chen C."/>
            <person name="Bauer D."/>
            <person name="Andreopoulos W."/>
            <person name="Pangilinan J."/>
            <person name="LaButti K."/>
            <person name="Riley R."/>
            <person name="Lipzen A."/>
            <person name="Clum A."/>
            <person name="Drula E."/>
            <person name="Henrissat B."/>
            <person name="Kohler A."/>
            <person name="Grigoriev I.V."/>
            <person name="Martin F.M."/>
            <person name="Hacquard S."/>
        </authorList>
    </citation>
    <scope>NUCLEOTIDE SEQUENCE</scope>
    <source>
        <strain evidence="2">MPI-CAGE-CH-0243</strain>
    </source>
</reference>
<dbReference type="Pfam" id="PF22998">
    <property type="entry name" value="GNAT_LYC1-like"/>
    <property type="match status" value="1"/>
</dbReference>
<accession>A0A9P9D7S4</accession>
<protein>
    <recommendedName>
        <fullName evidence="1">LYC1 C-terminal domain-containing protein</fullName>
    </recommendedName>
</protein>
<sequence length="413" mass="46011">MGSTFELPMSTSPTLALVHPTEEEKSIQFHLNGAEWRGALSLPAYLRREEVLSSQVLTRDGGLTYWILIDSAAKGNALDPTSSARLPLASCETLRKRALVWQDGKLQEVICHGVGSVFCAPQLRGKRYAQRMFEELGQVLKTHQVTAKCESLFSVLYSDIGKRFYANHGWEPFNSSHISLPAARSKANDTNSLPGLPSARPLYGEDLEELCKIDEALIRRSLESRPKGSNIAVALIPDINIIRWHHAREEYVGTELHGKVPQLKGAVVGTEKGKRVWCYWTRMYYNEDPKDPKGNTLHILRIVMEDQESACWEEASGTNGATGGQDTGEDSHETAIAALLSMAQREAEEWGLEEVEAWNPSSATLAAARRLYPGVKVVDRDSESIASLRWFPEHQGSITESIDWIANEKHGWC</sequence>
<gene>
    <name evidence="2" type="ORF">B0J11DRAFT_540748</name>
</gene>
<dbReference type="PANTHER" id="PTHR34815">
    <property type="entry name" value="LYSINE ACETYLTRANSFERASE"/>
    <property type="match status" value="1"/>
</dbReference>
<keyword evidence="3" id="KW-1185">Reference proteome</keyword>
<dbReference type="Gene3D" id="3.40.630.30">
    <property type="match status" value="1"/>
</dbReference>
<dbReference type="InterPro" id="IPR016181">
    <property type="entry name" value="Acyl_CoA_acyltransferase"/>
</dbReference>
<dbReference type="EMBL" id="JAGMWT010000017">
    <property type="protein sequence ID" value="KAH7114340.1"/>
    <property type="molecule type" value="Genomic_DNA"/>
</dbReference>
<evidence type="ECO:0000313" key="2">
    <source>
        <dbReference type="EMBL" id="KAH7114340.1"/>
    </source>
</evidence>
<dbReference type="SUPFAM" id="SSF55729">
    <property type="entry name" value="Acyl-CoA N-acyltransferases (Nat)"/>
    <property type="match status" value="1"/>
</dbReference>
<dbReference type="Proteomes" id="UP000700596">
    <property type="component" value="Unassembled WGS sequence"/>
</dbReference>
<dbReference type="AlphaFoldDB" id="A0A9P9D7S4"/>
<proteinExistence type="predicted"/>
<dbReference type="OrthoDB" id="2020070at2759"/>
<evidence type="ECO:0000313" key="3">
    <source>
        <dbReference type="Proteomes" id="UP000700596"/>
    </source>
</evidence>
<comment type="caution">
    <text evidence="2">The sequence shown here is derived from an EMBL/GenBank/DDBJ whole genome shotgun (WGS) entry which is preliminary data.</text>
</comment>